<evidence type="ECO:0000256" key="1">
    <source>
        <dbReference type="SAM" id="MobiDB-lite"/>
    </source>
</evidence>
<dbReference type="RefSeq" id="WP_300955232.1">
    <property type="nucleotide sequence ID" value="NZ_JAUHJQ010000027.1"/>
</dbReference>
<sequence length="124" mass="13859">MFHQQLISLSSSVAKSAEQHLAYPVLHHFHSSTRDLAAPVVIAHLDEALTNMGTLDPPQRPRPAVVDRLRFFIRCYLTTASSTTWTPKVDVPPPPQTGRAVDAWHRPHRRRRATGGRRVAGTPN</sequence>
<organism evidence="2 3">
    <name type="scientific">Nocardioides oceani</name>
    <dbReference type="NCBI Taxonomy" id="3058369"/>
    <lineage>
        <taxon>Bacteria</taxon>
        <taxon>Bacillati</taxon>
        <taxon>Actinomycetota</taxon>
        <taxon>Actinomycetes</taxon>
        <taxon>Propionibacteriales</taxon>
        <taxon>Nocardioidaceae</taxon>
        <taxon>Nocardioides</taxon>
    </lineage>
</organism>
<dbReference type="EMBL" id="JAUHJQ010000027">
    <property type="protein sequence ID" value="MDN4175823.1"/>
    <property type="molecule type" value="Genomic_DNA"/>
</dbReference>
<dbReference type="Proteomes" id="UP001168620">
    <property type="component" value="Unassembled WGS sequence"/>
</dbReference>
<comment type="caution">
    <text evidence="2">The sequence shown here is derived from an EMBL/GenBank/DDBJ whole genome shotgun (WGS) entry which is preliminary data.</text>
</comment>
<protein>
    <submittedName>
        <fullName evidence="2">Uncharacterized protein</fullName>
    </submittedName>
</protein>
<feature type="compositionally biased region" description="Basic residues" evidence="1">
    <location>
        <begin position="106"/>
        <end position="115"/>
    </location>
</feature>
<reference evidence="2" key="1">
    <citation type="submission" date="2023-06" db="EMBL/GenBank/DDBJ databases">
        <title>Draft genome sequence of Nocardioides sp. SOB77.</title>
        <authorList>
            <person name="Zhang G."/>
        </authorList>
    </citation>
    <scope>NUCLEOTIDE SEQUENCE</scope>
    <source>
        <strain evidence="2">SOB77</strain>
    </source>
</reference>
<proteinExistence type="predicted"/>
<evidence type="ECO:0000313" key="2">
    <source>
        <dbReference type="EMBL" id="MDN4175823.1"/>
    </source>
</evidence>
<name>A0ABT8FMC0_9ACTN</name>
<feature type="region of interest" description="Disordered" evidence="1">
    <location>
        <begin position="84"/>
        <end position="124"/>
    </location>
</feature>
<gene>
    <name evidence="2" type="ORF">QWY28_22880</name>
</gene>
<keyword evidence="3" id="KW-1185">Reference proteome</keyword>
<accession>A0ABT8FMC0</accession>
<evidence type="ECO:0000313" key="3">
    <source>
        <dbReference type="Proteomes" id="UP001168620"/>
    </source>
</evidence>